<dbReference type="InterPro" id="IPR012078">
    <property type="entry name" value="MP_mOase_hydro"/>
</dbReference>
<dbReference type="InterPro" id="IPR012348">
    <property type="entry name" value="RNR-like"/>
</dbReference>
<dbReference type="STRING" id="281362.AT959_18115"/>
<evidence type="ECO:0000256" key="1">
    <source>
        <dbReference type="ARBA" id="ARBA00023002"/>
    </source>
</evidence>
<evidence type="ECO:0000313" key="4">
    <source>
        <dbReference type="Proteomes" id="UP000070186"/>
    </source>
</evidence>
<dbReference type="AlphaFoldDB" id="A0A133XFY1"/>
<comment type="caution">
    <text evidence="3">The sequence shown here is derived from an EMBL/GenBank/DDBJ whole genome shotgun (WGS) entry which is preliminary data.</text>
</comment>
<name>A0A133XFY1_9RHOO</name>
<evidence type="ECO:0000256" key="2">
    <source>
        <dbReference type="ARBA" id="ARBA00023033"/>
    </source>
</evidence>
<dbReference type="Proteomes" id="UP000070186">
    <property type="component" value="Unassembled WGS sequence"/>
</dbReference>
<dbReference type="GO" id="GO:0016709">
    <property type="term" value="F:oxidoreductase activity, acting on paired donors, with incorporation or reduction of molecular oxygen, NAD(P)H as one donor, and incorporation of one atom of oxygen"/>
    <property type="evidence" value="ECO:0007669"/>
    <property type="project" value="InterPro"/>
</dbReference>
<organism evidence="3 4">
    <name type="scientific">Dechloromonas denitrificans</name>
    <dbReference type="NCBI Taxonomy" id="281362"/>
    <lineage>
        <taxon>Bacteria</taxon>
        <taxon>Pseudomonadati</taxon>
        <taxon>Pseudomonadota</taxon>
        <taxon>Betaproteobacteria</taxon>
        <taxon>Rhodocyclales</taxon>
        <taxon>Azonexaceae</taxon>
        <taxon>Dechloromonas</taxon>
    </lineage>
</organism>
<keyword evidence="2" id="KW-0503">Monooxygenase</keyword>
<reference evidence="3 4" key="1">
    <citation type="submission" date="2015-12" db="EMBL/GenBank/DDBJ databases">
        <title>Nitrous oxide reduction kinetics distinguish bacteria harboring typical versus atypical NosZ.</title>
        <authorList>
            <person name="Yoon S."/>
            <person name="Nissen S."/>
            <person name="Park D."/>
            <person name="Sanford R.A."/>
            <person name="Loeffler F.E."/>
        </authorList>
    </citation>
    <scope>NUCLEOTIDE SEQUENCE [LARGE SCALE GENOMIC DNA]</scope>
    <source>
        <strain evidence="3 4">ATCC BAA-841</strain>
    </source>
</reference>
<dbReference type="RefSeq" id="WP_066886236.1">
    <property type="nucleotide sequence ID" value="NZ_LODL01000035.1"/>
</dbReference>
<protein>
    <submittedName>
        <fullName evidence="3">Phenol hydroxylase</fullName>
    </submittedName>
</protein>
<dbReference type="Gene3D" id="1.10.620.20">
    <property type="entry name" value="Ribonucleotide Reductase, subunit A"/>
    <property type="match status" value="1"/>
</dbReference>
<dbReference type="InterPro" id="IPR003430">
    <property type="entry name" value="Phenol_Hydrox"/>
</dbReference>
<sequence>MAIDLRTVSITPLRQTFGHLARRMGADKPASRYMEATMDLQPVENYHYRPTWEPQYDIFDTTRTSITMKDWYALKDPRQYYYGAWTLARGKMQEIAEGDFDLVDELGLAAAYPAAGKEEALQVFLPLRHVAWASNLNKAYVSSYGYGIAISQAACYASMDQLGVAQYVTRLGMAFNDLDALATAKTAWLEGAEWQEMRRYVEDLMVEKDWFQVLVAQDFALEGLLYPLIYERFNDKLNAAYSPVFSMLTRFQREWFGETTKWLDSILKTTAADNADNKEQLAVWIKHWRARAIKAVQPIAALAFGSEADAVMEEVVQNLNARAAKAGIAL</sequence>
<accession>A0A133XFY1</accession>
<evidence type="ECO:0000313" key="3">
    <source>
        <dbReference type="EMBL" id="KXB29833.1"/>
    </source>
</evidence>
<keyword evidence="1" id="KW-0560">Oxidoreductase</keyword>
<dbReference type="EMBL" id="LODL01000035">
    <property type="protein sequence ID" value="KXB29833.1"/>
    <property type="molecule type" value="Genomic_DNA"/>
</dbReference>
<dbReference type="InterPro" id="IPR009078">
    <property type="entry name" value="Ferritin-like_SF"/>
</dbReference>
<dbReference type="Pfam" id="PF02332">
    <property type="entry name" value="Phenol_Hydrox"/>
    <property type="match status" value="1"/>
</dbReference>
<gene>
    <name evidence="3" type="ORF">AT959_18115</name>
</gene>
<proteinExistence type="predicted"/>
<dbReference type="PIRSF" id="PIRSF000040">
    <property type="entry name" value="MMOH_comp"/>
    <property type="match status" value="1"/>
</dbReference>
<keyword evidence="4" id="KW-1185">Reference proteome</keyword>
<dbReference type="SUPFAM" id="SSF47240">
    <property type="entry name" value="Ferritin-like"/>
    <property type="match status" value="1"/>
</dbReference>